<dbReference type="Pfam" id="PF11367">
    <property type="entry name" value="Tail_completion_gp17"/>
    <property type="match status" value="1"/>
</dbReference>
<dbReference type="InterPro" id="IPR053745">
    <property type="entry name" value="Viral_Tail_Comp_sf"/>
</dbReference>
<dbReference type="Gene3D" id="3.30.2000.30">
    <property type="match status" value="1"/>
</dbReference>
<keyword evidence="2" id="KW-1185">Reference proteome</keyword>
<proteinExistence type="predicted"/>
<dbReference type="RefSeq" id="WP_268008399.1">
    <property type="nucleotide sequence ID" value="NZ_BSUT01000001.1"/>
</dbReference>
<dbReference type="Proteomes" id="UP001164761">
    <property type="component" value="Chromosome"/>
</dbReference>
<evidence type="ECO:0000313" key="2">
    <source>
        <dbReference type="Proteomes" id="UP001164761"/>
    </source>
</evidence>
<organism evidence="1 2">
    <name type="scientific">Alicyclobacillus fastidiosus</name>
    <dbReference type="NCBI Taxonomy" id="392011"/>
    <lineage>
        <taxon>Bacteria</taxon>
        <taxon>Bacillati</taxon>
        <taxon>Bacillota</taxon>
        <taxon>Bacilli</taxon>
        <taxon>Bacillales</taxon>
        <taxon>Alicyclobacillaceae</taxon>
        <taxon>Alicyclobacillus</taxon>
    </lineage>
</organism>
<reference evidence="1" key="1">
    <citation type="submission" date="2022-08" db="EMBL/GenBank/DDBJ databases">
        <title>Alicyclobacillus fastidiosus DSM 17978, complete genome.</title>
        <authorList>
            <person name="Wang Q."/>
            <person name="Cai R."/>
            <person name="Wang Z."/>
        </authorList>
    </citation>
    <scope>NUCLEOTIDE SEQUENCE</scope>
    <source>
        <strain evidence="1">DSM 17978</strain>
    </source>
</reference>
<evidence type="ECO:0000313" key="1">
    <source>
        <dbReference type="EMBL" id="WAH44515.1"/>
    </source>
</evidence>
<dbReference type="EMBL" id="CP104067">
    <property type="protein sequence ID" value="WAH44515.1"/>
    <property type="molecule type" value="Genomic_DNA"/>
</dbReference>
<gene>
    <name evidence="1" type="ORF">NZD89_05200</name>
</gene>
<protein>
    <submittedName>
        <fullName evidence="1">DUF3168 domain-containing protein</fullName>
    </submittedName>
</protein>
<accession>A0ABY6ZNU1</accession>
<name>A0ABY6ZNU1_9BACL</name>
<sequence>MGATIKSTLTGDETLTGMLGGPRVYRVKAPNAEEFPRITFFEITNFASDFADDEELMSRIEFQVDVWTKGSFAAIADQVDTLMNTIGFYRTGSAEFYEDDVQTYHKALRYMATVQTEG</sequence>
<dbReference type="InterPro" id="IPR021508">
    <property type="entry name" value="Gp17-like"/>
</dbReference>